<dbReference type="InterPro" id="IPR035979">
    <property type="entry name" value="RBD_domain_sf"/>
</dbReference>
<dbReference type="Pfam" id="PF00076">
    <property type="entry name" value="RRM_1"/>
    <property type="match status" value="3"/>
</dbReference>
<dbReference type="GO" id="GO:0005634">
    <property type="term" value="C:nucleus"/>
    <property type="evidence" value="ECO:0007669"/>
    <property type="project" value="TreeGrafter"/>
</dbReference>
<dbReference type="GO" id="GO:0005737">
    <property type="term" value="C:cytoplasm"/>
    <property type="evidence" value="ECO:0007669"/>
    <property type="project" value="TreeGrafter"/>
</dbReference>
<evidence type="ECO:0000256" key="1">
    <source>
        <dbReference type="ARBA" id="ARBA00022884"/>
    </source>
</evidence>
<feature type="compositionally biased region" description="Basic and acidic residues" evidence="3">
    <location>
        <begin position="108"/>
        <end position="174"/>
    </location>
</feature>
<dbReference type="SMART" id="SM00360">
    <property type="entry name" value="RRM"/>
    <property type="match status" value="3"/>
</dbReference>
<reference evidence="5 6" key="1">
    <citation type="submission" date="2018-08" db="EMBL/GenBank/DDBJ databases">
        <title>Genome and evolution of the arbuscular mycorrhizal fungus Diversispora epigaea (formerly Glomus versiforme) and its bacterial endosymbionts.</title>
        <authorList>
            <person name="Sun X."/>
            <person name="Fei Z."/>
            <person name="Harrison M."/>
        </authorList>
    </citation>
    <scope>NUCLEOTIDE SEQUENCE [LARGE SCALE GENOMIC DNA]</scope>
    <source>
        <strain evidence="5 6">IT104</strain>
    </source>
</reference>
<protein>
    <recommendedName>
        <fullName evidence="4">RRM domain-containing protein</fullName>
    </recommendedName>
</protein>
<evidence type="ECO:0000256" key="3">
    <source>
        <dbReference type="SAM" id="MobiDB-lite"/>
    </source>
</evidence>
<feature type="region of interest" description="Disordered" evidence="3">
    <location>
        <begin position="1"/>
        <end position="193"/>
    </location>
</feature>
<keyword evidence="1 2" id="KW-0694">RNA-binding</keyword>
<feature type="region of interest" description="Disordered" evidence="3">
    <location>
        <begin position="309"/>
        <end position="339"/>
    </location>
</feature>
<name>A0A397IV50_9GLOM</name>
<dbReference type="Gene3D" id="3.30.70.330">
    <property type="match status" value="3"/>
</dbReference>
<dbReference type="EMBL" id="PQFF01000156">
    <property type="protein sequence ID" value="RHZ78228.1"/>
    <property type="molecule type" value="Genomic_DNA"/>
</dbReference>
<feature type="compositionally biased region" description="Gly residues" evidence="3">
    <location>
        <begin position="329"/>
        <end position="339"/>
    </location>
</feature>
<organism evidence="5 6">
    <name type="scientific">Diversispora epigaea</name>
    <dbReference type="NCBI Taxonomy" id="1348612"/>
    <lineage>
        <taxon>Eukaryota</taxon>
        <taxon>Fungi</taxon>
        <taxon>Fungi incertae sedis</taxon>
        <taxon>Mucoromycota</taxon>
        <taxon>Glomeromycotina</taxon>
        <taxon>Glomeromycetes</taxon>
        <taxon>Diversisporales</taxon>
        <taxon>Diversisporaceae</taxon>
        <taxon>Diversispora</taxon>
    </lineage>
</organism>
<dbReference type="FunFam" id="3.30.70.330:FF:000145">
    <property type="entry name" value="Putative RNP domain-containing protein"/>
    <property type="match status" value="1"/>
</dbReference>
<accession>A0A397IV50</accession>
<feature type="compositionally biased region" description="Basic and acidic residues" evidence="3">
    <location>
        <begin position="27"/>
        <end position="51"/>
    </location>
</feature>
<keyword evidence="6" id="KW-1185">Reference proteome</keyword>
<evidence type="ECO:0000313" key="6">
    <source>
        <dbReference type="Proteomes" id="UP000266861"/>
    </source>
</evidence>
<dbReference type="STRING" id="1348612.A0A397IV50"/>
<dbReference type="InterPro" id="IPR000504">
    <property type="entry name" value="RRM_dom"/>
</dbReference>
<feature type="domain" description="RRM" evidence="4">
    <location>
        <begin position="210"/>
        <end position="287"/>
    </location>
</feature>
<sequence>MSSGPHTPKSDPINNTLDSLTVADDIVTDHQDDRYNIDDRRRNRTDDDDHKYRRRTASRSLSPRRPRSRSRTRSPRRTPPNRRSRSPRTPQRERDLYTYRPLKSRPYNNDHHYEPDRRERDERHPNSRELHRERDRERRDNLRSRSRDTRETRVLISRRPDKNYSQRLSARETAGRQTTFSKNTMGRISPKPSSNYLQAINASQRSQKECRVYVGNLAYEVKWAQLKDFMRQAGEVVFADVLIQPNGMSKGCGVVEYRTPEEARRAIETLNDTQLLGRPVFIREDRETEAKFGTGLNLNRTERIMQVPNNNNSNNNNHNHHHHHHTPNIGGGGGGGSGGSGVAGRQIYVGNLPYSVGWQELKDLFRNAGNIIRADILVGQDRRSKGSGTVLFETPGDAANAISMYDGYEMNGRRIEVREDRFAGGPPPPRFTSRPTRPYTGPSNYGHNSAGGFYGPAAVPPTGYGSTYQSIGPGPEQYDGYGGGYSDFNTTGAGMMDYNGGGFGGSYIPPYGGATGGYDGSASYFPPGTAGGSGTQIFVRNLPFTTTNLDLRDLFKYCGNVLRAEILEQNGRPKGAGVVQFDSNESARLAVEKFGGYTYGGRIIDVNFDRYA</sequence>
<dbReference type="GO" id="GO:0003729">
    <property type="term" value="F:mRNA binding"/>
    <property type="evidence" value="ECO:0007669"/>
    <property type="project" value="TreeGrafter"/>
</dbReference>
<dbReference type="AlphaFoldDB" id="A0A397IV50"/>
<evidence type="ECO:0000313" key="5">
    <source>
        <dbReference type="EMBL" id="RHZ78228.1"/>
    </source>
</evidence>
<dbReference type="Proteomes" id="UP000266861">
    <property type="component" value="Unassembled WGS sequence"/>
</dbReference>
<gene>
    <name evidence="5" type="ORF">Glove_166g264</name>
</gene>
<feature type="domain" description="RRM" evidence="4">
    <location>
        <begin position="345"/>
        <end position="422"/>
    </location>
</feature>
<feature type="compositionally biased region" description="Basic residues" evidence="3">
    <location>
        <begin position="52"/>
        <end position="86"/>
    </location>
</feature>
<dbReference type="PROSITE" id="PS50102">
    <property type="entry name" value="RRM"/>
    <property type="match status" value="3"/>
</dbReference>
<comment type="caution">
    <text evidence="5">The sequence shown here is derived from an EMBL/GenBank/DDBJ whole genome shotgun (WGS) entry which is preliminary data.</text>
</comment>
<dbReference type="SUPFAM" id="SSF54928">
    <property type="entry name" value="RNA-binding domain, RBD"/>
    <property type="match status" value="2"/>
</dbReference>
<dbReference type="OrthoDB" id="1049195at2759"/>
<dbReference type="FunFam" id="3.30.70.330:FF:000232">
    <property type="entry name" value="RNA-binding domain-containing protein"/>
    <property type="match status" value="1"/>
</dbReference>
<dbReference type="InterPro" id="IPR050374">
    <property type="entry name" value="RRT5_SRSF_SR"/>
</dbReference>
<dbReference type="PANTHER" id="PTHR23003:SF3">
    <property type="entry name" value="FI21236P1-RELATED"/>
    <property type="match status" value="1"/>
</dbReference>
<evidence type="ECO:0000256" key="2">
    <source>
        <dbReference type="PROSITE-ProRule" id="PRU00176"/>
    </source>
</evidence>
<proteinExistence type="predicted"/>
<feature type="domain" description="RRM" evidence="4">
    <location>
        <begin position="535"/>
        <end position="611"/>
    </location>
</feature>
<dbReference type="PANTHER" id="PTHR23003">
    <property type="entry name" value="RNA RECOGNITION MOTIF RRM DOMAIN CONTAINING PROTEIN"/>
    <property type="match status" value="1"/>
</dbReference>
<dbReference type="InterPro" id="IPR012677">
    <property type="entry name" value="Nucleotide-bd_a/b_plait_sf"/>
</dbReference>
<feature type="compositionally biased region" description="Polar residues" evidence="3">
    <location>
        <begin position="175"/>
        <end position="193"/>
    </location>
</feature>
<evidence type="ECO:0000259" key="4">
    <source>
        <dbReference type="PROSITE" id="PS50102"/>
    </source>
</evidence>